<organism evidence="2 3">
    <name type="scientific">Myodes glareolus</name>
    <name type="common">Bank vole</name>
    <name type="synonym">Clethrionomys glareolus</name>
    <dbReference type="NCBI Taxonomy" id="447135"/>
    <lineage>
        <taxon>Eukaryota</taxon>
        <taxon>Metazoa</taxon>
        <taxon>Chordata</taxon>
        <taxon>Craniata</taxon>
        <taxon>Vertebrata</taxon>
        <taxon>Euteleostomi</taxon>
        <taxon>Mammalia</taxon>
        <taxon>Eutheria</taxon>
        <taxon>Euarchontoglires</taxon>
        <taxon>Glires</taxon>
        <taxon>Rodentia</taxon>
        <taxon>Myomorpha</taxon>
        <taxon>Muroidea</taxon>
        <taxon>Cricetidae</taxon>
        <taxon>Arvicolinae</taxon>
        <taxon>Myodes</taxon>
    </lineage>
</organism>
<evidence type="ECO:0000313" key="3">
    <source>
        <dbReference type="Proteomes" id="UP001488838"/>
    </source>
</evidence>
<reference evidence="2 3" key="1">
    <citation type="journal article" date="2023" name="bioRxiv">
        <title>Conserved and derived expression patterns and positive selection on dental genes reveal complex evolutionary context of ever-growing rodent molars.</title>
        <authorList>
            <person name="Calamari Z.T."/>
            <person name="Song A."/>
            <person name="Cohen E."/>
            <person name="Akter M."/>
            <person name="Roy R.D."/>
            <person name="Hallikas O."/>
            <person name="Christensen M.M."/>
            <person name="Li P."/>
            <person name="Marangoni P."/>
            <person name="Jernvall J."/>
            <person name="Klein O.D."/>
        </authorList>
    </citation>
    <scope>NUCLEOTIDE SEQUENCE [LARGE SCALE GENOMIC DNA]</scope>
    <source>
        <strain evidence="2">V071</strain>
    </source>
</reference>
<proteinExistence type="predicted"/>
<dbReference type="PANTHER" id="PTHR28309:SF1">
    <property type="entry name" value="REQUIRED FOR EXCISION 1-B DOMAIN-CONTAINING PROTEIN"/>
    <property type="match status" value="1"/>
</dbReference>
<keyword evidence="3" id="KW-1185">Reference proteome</keyword>
<dbReference type="Pfam" id="PF14966">
    <property type="entry name" value="DNA_repr_REX1B"/>
    <property type="match status" value="1"/>
</dbReference>
<feature type="region of interest" description="Disordered" evidence="1">
    <location>
        <begin position="120"/>
        <end position="145"/>
    </location>
</feature>
<evidence type="ECO:0000256" key="1">
    <source>
        <dbReference type="SAM" id="MobiDB-lite"/>
    </source>
</evidence>
<name>A0AAW0HSR5_MYOGA</name>
<dbReference type="AlphaFoldDB" id="A0AAW0HSR5"/>
<feature type="non-terminal residue" evidence="2">
    <location>
        <position position="285"/>
    </location>
</feature>
<sequence>MHIVLELVREAVRCVRAPDGPGPPGRQGRCAAISKPQPDCTVMLTATAEVPPAADAPGPVEPQWAWRDAPIATLVWRIQQLQNERAQAFRRLDQNESTRRAGGVAGTSEAEQNMSVGVAWEKRGVARRGRNPQPEPLSSRSAKNEPALDSLQSVGFWFCSFELGGSPRWLGQGECSVSRGRGFSILPTRHRAHRQYMLSDQHHDFPLYRNVVHEVTQVFAAASREVLAVEAELAGPRAQPVLARHVRNLQELEQTRLATVALLQVMGTPGVSEQEDPEKLRQLKI</sequence>
<dbReference type="EMBL" id="JBBHLL010000349">
    <property type="protein sequence ID" value="KAK7805160.1"/>
    <property type="molecule type" value="Genomic_DNA"/>
</dbReference>
<accession>A0AAW0HSR5</accession>
<protein>
    <recommendedName>
        <fullName evidence="4">Required for excision 1-B domain containing</fullName>
    </recommendedName>
</protein>
<evidence type="ECO:0000313" key="2">
    <source>
        <dbReference type="EMBL" id="KAK7805160.1"/>
    </source>
</evidence>
<dbReference type="Proteomes" id="UP001488838">
    <property type="component" value="Unassembled WGS sequence"/>
</dbReference>
<dbReference type="InterPro" id="IPR039491">
    <property type="entry name" value="REX1-B"/>
</dbReference>
<gene>
    <name evidence="2" type="ORF">U0070_004286</name>
</gene>
<evidence type="ECO:0008006" key="4">
    <source>
        <dbReference type="Google" id="ProtNLM"/>
    </source>
</evidence>
<dbReference type="PANTHER" id="PTHR28309">
    <property type="entry name" value="REQUIRED FOR EXCISION 1-B DOMAIN-CONTAINING PROTEIN"/>
    <property type="match status" value="1"/>
</dbReference>
<comment type="caution">
    <text evidence="2">The sequence shown here is derived from an EMBL/GenBank/DDBJ whole genome shotgun (WGS) entry which is preliminary data.</text>
</comment>